<dbReference type="Proteomes" id="UP000291151">
    <property type="component" value="Chromosome"/>
</dbReference>
<evidence type="ECO:0000259" key="2">
    <source>
        <dbReference type="Pfam" id="PF14690"/>
    </source>
</evidence>
<gene>
    <name evidence="3" type="ORF">DKZ56_13090</name>
</gene>
<sequence length="424" mass="50039">MSHHYSIRNLLNIKDKNITFDENFCAEELIKGVQSKVFYVQLTYQPKACYACGHVFDDQIIKHGFKTSLIKMPSVSGFHTYLKLRKQCYFCKHCHSTFTLKTSVVAKNCCISNNTKVSIALNAKDKISEKDIAIKHNVSHATVSRVIDSFYSYYQPNVHYLPKHLCFDEFKSVKSATGAMSFIFCDSETGEIVDIVEDRRLHVLKEYFLRYSKKARDAVKTIVIDMYSPYISLIQEVFPKAEIVLDKFHILQLFSRALNKTRINVMNRDKKNYNKLKKYWKLLLKDQTKLDYKNYTYHRCFKKHMCEVEILHYLIDLDSELKASYELYQYVRHCIKTKDFELLKKTLENKQNIVSSYMKTAIKTINKYINYVENTLKYDYNNGILEGSNNKIKVIKHISFGYRSFYHFRNRIFITQNLAKIKTA</sequence>
<dbReference type="AlphaFoldDB" id="A0A4P6UTM7"/>
<dbReference type="RefSeq" id="WP_208650383.1">
    <property type="nucleotide sequence ID" value="NZ_CP036528.1"/>
</dbReference>
<evidence type="ECO:0000313" key="3">
    <source>
        <dbReference type="EMBL" id="QBK26699.1"/>
    </source>
</evidence>
<protein>
    <submittedName>
        <fullName evidence="3">ISL3 family transposase</fullName>
    </submittedName>
</protein>
<organism evidence="3 4">
    <name type="scientific">Ureibacillus thermophilus</name>
    <dbReference type="NCBI Taxonomy" id="367743"/>
    <lineage>
        <taxon>Bacteria</taxon>
        <taxon>Bacillati</taxon>
        <taxon>Bacillota</taxon>
        <taxon>Bacilli</taxon>
        <taxon>Bacillales</taxon>
        <taxon>Caryophanaceae</taxon>
        <taxon>Ureibacillus</taxon>
    </lineage>
</organism>
<proteinExistence type="predicted"/>
<dbReference type="PANTHER" id="PTHR33498">
    <property type="entry name" value="TRANSPOSASE FOR INSERTION SEQUENCE ELEMENT IS1557"/>
    <property type="match status" value="1"/>
</dbReference>
<reference evidence="3 4" key="1">
    <citation type="submission" date="2019-02" db="EMBL/GenBank/DDBJ databases">
        <title>Ureibacillus thermophilus.</title>
        <authorList>
            <person name="Sunny J.S."/>
            <person name="Natarajan A."/>
            <person name="Saleena L.M."/>
        </authorList>
    </citation>
    <scope>NUCLEOTIDE SEQUENCE [LARGE SCALE GENOMIC DNA]</scope>
    <source>
        <strain evidence="3 4">LM102</strain>
    </source>
</reference>
<dbReference type="InterPro" id="IPR002560">
    <property type="entry name" value="Transposase_DDE"/>
</dbReference>
<evidence type="ECO:0000313" key="4">
    <source>
        <dbReference type="Proteomes" id="UP000291151"/>
    </source>
</evidence>
<accession>A0A4P6UTM7</accession>
<feature type="domain" description="Transposase IS204/IS1001/IS1096/IS1165 DDE" evidence="1">
    <location>
        <begin position="165"/>
        <end position="412"/>
    </location>
</feature>
<dbReference type="KEGG" id="uth:DKZ56_13090"/>
<dbReference type="PANTHER" id="PTHR33498:SF1">
    <property type="entry name" value="TRANSPOSASE FOR INSERTION SEQUENCE ELEMENT IS1557"/>
    <property type="match status" value="1"/>
</dbReference>
<name>A0A4P6UTM7_9BACL</name>
<dbReference type="Pfam" id="PF01610">
    <property type="entry name" value="DDE_Tnp_ISL3"/>
    <property type="match status" value="1"/>
</dbReference>
<dbReference type="InterPro" id="IPR047951">
    <property type="entry name" value="Transpos_ISL3"/>
</dbReference>
<dbReference type="EMBL" id="CP036528">
    <property type="protein sequence ID" value="QBK26699.1"/>
    <property type="molecule type" value="Genomic_DNA"/>
</dbReference>
<dbReference type="NCBIfam" id="NF033550">
    <property type="entry name" value="transpos_ISL3"/>
    <property type="match status" value="1"/>
</dbReference>
<evidence type="ECO:0000259" key="1">
    <source>
        <dbReference type="Pfam" id="PF01610"/>
    </source>
</evidence>
<dbReference type="Pfam" id="PF14690">
    <property type="entry name" value="Zn_ribbon_ISL3"/>
    <property type="match status" value="1"/>
</dbReference>
<dbReference type="InterPro" id="IPR029261">
    <property type="entry name" value="Transposase_Znf"/>
</dbReference>
<feature type="domain" description="Transposase IS204/IS1001/IS1096/IS1165 zinc-finger" evidence="2">
    <location>
        <begin position="46"/>
        <end position="94"/>
    </location>
</feature>
<keyword evidence="4" id="KW-1185">Reference proteome</keyword>